<accession>A0ABQ7KCZ5</accession>
<protein>
    <submittedName>
        <fullName evidence="1">Uncharacterized protein</fullName>
    </submittedName>
</protein>
<keyword evidence="2" id="KW-1185">Reference proteome</keyword>
<evidence type="ECO:0000313" key="1">
    <source>
        <dbReference type="EMBL" id="KAG0295042.1"/>
    </source>
</evidence>
<sequence length="214" mass="24232">MDFQKSLQEYLLPVQQITEEYVEFLEDDIPVESPPQANALDFIVHSLASFSKRALVSKSVPSPHTQKAATPIDILRCVYAKHRNSERGRDSSLARILFPDLGSQLFQMHGRDAPEYSPRELTHNDKHDIYHHALSILTNWGSASLPAQKDCLTALSGIINTVDPENRTLYRNFQLYSDLCIVEDLFLVSETQRNLFAGVLKVLGPGREEDVIRL</sequence>
<comment type="caution">
    <text evidence="1">The sequence shown here is derived from an EMBL/GenBank/DDBJ whole genome shotgun (WGS) entry which is preliminary data.</text>
</comment>
<organism evidence="1 2">
    <name type="scientific">Linnemannia gamsii</name>
    <dbReference type="NCBI Taxonomy" id="64522"/>
    <lineage>
        <taxon>Eukaryota</taxon>
        <taxon>Fungi</taxon>
        <taxon>Fungi incertae sedis</taxon>
        <taxon>Mucoromycota</taxon>
        <taxon>Mortierellomycotina</taxon>
        <taxon>Mortierellomycetes</taxon>
        <taxon>Mortierellales</taxon>
        <taxon>Mortierellaceae</taxon>
        <taxon>Linnemannia</taxon>
    </lineage>
</organism>
<dbReference type="Proteomes" id="UP001194696">
    <property type="component" value="Unassembled WGS sequence"/>
</dbReference>
<reference evidence="1 2" key="1">
    <citation type="journal article" date="2020" name="Fungal Divers.">
        <title>Resolving the Mortierellaceae phylogeny through synthesis of multi-gene phylogenetics and phylogenomics.</title>
        <authorList>
            <person name="Vandepol N."/>
            <person name="Liber J."/>
            <person name="Desiro A."/>
            <person name="Na H."/>
            <person name="Kennedy M."/>
            <person name="Barry K."/>
            <person name="Grigoriev I.V."/>
            <person name="Miller A.N."/>
            <person name="O'Donnell K."/>
            <person name="Stajich J.E."/>
            <person name="Bonito G."/>
        </authorList>
    </citation>
    <scope>NUCLEOTIDE SEQUENCE [LARGE SCALE GENOMIC DNA]</scope>
    <source>
        <strain evidence="1 2">AD045</strain>
    </source>
</reference>
<proteinExistence type="predicted"/>
<evidence type="ECO:0000313" key="2">
    <source>
        <dbReference type="Proteomes" id="UP001194696"/>
    </source>
</evidence>
<name>A0ABQ7KCZ5_9FUNG</name>
<gene>
    <name evidence="1" type="ORF">BGZ96_012705</name>
</gene>
<dbReference type="EMBL" id="JAAAIM010000098">
    <property type="protein sequence ID" value="KAG0295042.1"/>
    <property type="molecule type" value="Genomic_DNA"/>
</dbReference>